<dbReference type="OMA" id="TINIPLW"/>
<sequence>MINTGKAPYGAIAPTPIVTDALFQLDVDDDIWQDIGLTDENDDTINIPLWLGNESIRVGIKALLEHDRCEEEERRLIYERESMQDWFEEEWKIVQLAISSSQHEPEVIYQLLEKESELLHLCITWQSQIKRITSTRNMQWGPSTDQLKSAKAYDSQEQIINDSSDEAMDTNEEDSDSSDDGFEFSELDIEEERGELEDAEFLDNVEATGRMESFRF</sequence>
<dbReference type="EMBL" id="KN818062">
    <property type="protein sequence ID" value="KJA12625.1"/>
    <property type="molecule type" value="Genomic_DNA"/>
</dbReference>
<evidence type="ECO:0000313" key="3">
    <source>
        <dbReference type="Proteomes" id="UP000054270"/>
    </source>
</evidence>
<protein>
    <submittedName>
        <fullName evidence="2">Uncharacterized protein</fullName>
    </submittedName>
</protein>
<feature type="compositionally biased region" description="Acidic residues" evidence="1">
    <location>
        <begin position="163"/>
        <end position="199"/>
    </location>
</feature>
<keyword evidence="3" id="KW-1185">Reference proteome</keyword>
<dbReference type="STRING" id="945553.A0A0D2NVQ8"/>
<name>A0A0D2NVQ8_HYPSF</name>
<dbReference type="Proteomes" id="UP000054270">
    <property type="component" value="Unassembled WGS sequence"/>
</dbReference>
<dbReference type="PROSITE" id="PS00289">
    <property type="entry name" value="PTX_1"/>
    <property type="match status" value="1"/>
</dbReference>
<evidence type="ECO:0000313" key="2">
    <source>
        <dbReference type="EMBL" id="KJA12625.1"/>
    </source>
</evidence>
<organism evidence="2 3">
    <name type="scientific">Hypholoma sublateritium (strain FD-334 SS-4)</name>
    <dbReference type="NCBI Taxonomy" id="945553"/>
    <lineage>
        <taxon>Eukaryota</taxon>
        <taxon>Fungi</taxon>
        <taxon>Dikarya</taxon>
        <taxon>Basidiomycota</taxon>
        <taxon>Agaricomycotina</taxon>
        <taxon>Agaricomycetes</taxon>
        <taxon>Agaricomycetidae</taxon>
        <taxon>Agaricales</taxon>
        <taxon>Agaricineae</taxon>
        <taxon>Strophariaceae</taxon>
        <taxon>Hypholoma</taxon>
    </lineage>
</organism>
<gene>
    <name evidence="2" type="ORF">HYPSUDRAFT_73196</name>
</gene>
<reference evidence="3" key="1">
    <citation type="submission" date="2014-04" db="EMBL/GenBank/DDBJ databases">
        <title>Evolutionary Origins and Diversification of the Mycorrhizal Mutualists.</title>
        <authorList>
            <consortium name="DOE Joint Genome Institute"/>
            <consortium name="Mycorrhizal Genomics Consortium"/>
            <person name="Kohler A."/>
            <person name="Kuo A."/>
            <person name="Nagy L.G."/>
            <person name="Floudas D."/>
            <person name="Copeland A."/>
            <person name="Barry K.W."/>
            <person name="Cichocki N."/>
            <person name="Veneault-Fourrey C."/>
            <person name="LaButti K."/>
            <person name="Lindquist E.A."/>
            <person name="Lipzen A."/>
            <person name="Lundell T."/>
            <person name="Morin E."/>
            <person name="Murat C."/>
            <person name="Riley R."/>
            <person name="Ohm R."/>
            <person name="Sun H."/>
            <person name="Tunlid A."/>
            <person name="Henrissat B."/>
            <person name="Grigoriev I.V."/>
            <person name="Hibbett D.S."/>
            <person name="Martin F."/>
        </authorList>
    </citation>
    <scope>NUCLEOTIDE SEQUENCE [LARGE SCALE GENOMIC DNA]</scope>
    <source>
        <strain evidence="3">FD-334 SS-4</strain>
    </source>
</reference>
<proteinExistence type="predicted"/>
<evidence type="ECO:0000256" key="1">
    <source>
        <dbReference type="SAM" id="MobiDB-lite"/>
    </source>
</evidence>
<accession>A0A0D2NVQ8</accession>
<feature type="region of interest" description="Disordered" evidence="1">
    <location>
        <begin position="161"/>
        <end position="199"/>
    </location>
</feature>
<dbReference type="AlphaFoldDB" id="A0A0D2NVQ8"/>
<dbReference type="OrthoDB" id="2976829at2759"/>
<dbReference type="InterPro" id="IPR030476">
    <property type="entry name" value="Pentaxin_CS"/>
</dbReference>